<proteinExistence type="predicted"/>
<dbReference type="EMBL" id="JANEYF010002228">
    <property type="protein sequence ID" value="KAJ8949506.1"/>
    <property type="molecule type" value="Genomic_DNA"/>
</dbReference>
<feature type="compositionally biased region" description="Polar residues" evidence="1">
    <location>
        <begin position="15"/>
        <end position="35"/>
    </location>
</feature>
<gene>
    <name evidence="2" type="ORF">NQ314_008199</name>
</gene>
<sequence length="101" mass="11363">MYWVCCRKSTQENSVQNKNISRKNTQHESQTFQATNNKISVISSGSSNSVEQKEKHENRERIRCTSSSSVKSIESFYSVKSSAGGDKDFYSVCSSDSFKST</sequence>
<evidence type="ECO:0000313" key="2">
    <source>
        <dbReference type="EMBL" id="KAJ8949506.1"/>
    </source>
</evidence>
<feature type="region of interest" description="Disordered" evidence="1">
    <location>
        <begin position="15"/>
        <end position="66"/>
    </location>
</feature>
<keyword evidence="3" id="KW-1185">Reference proteome</keyword>
<organism evidence="2 3">
    <name type="scientific">Rhamnusium bicolor</name>
    <dbReference type="NCBI Taxonomy" id="1586634"/>
    <lineage>
        <taxon>Eukaryota</taxon>
        <taxon>Metazoa</taxon>
        <taxon>Ecdysozoa</taxon>
        <taxon>Arthropoda</taxon>
        <taxon>Hexapoda</taxon>
        <taxon>Insecta</taxon>
        <taxon>Pterygota</taxon>
        <taxon>Neoptera</taxon>
        <taxon>Endopterygota</taxon>
        <taxon>Coleoptera</taxon>
        <taxon>Polyphaga</taxon>
        <taxon>Cucujiformia</taxon>
        <taxon>Chrysomeloidea</taxon>
        <taxon>Cerambycidae</taxon>
        <taxon>Lepturinae</taxon>
        <taxon>Rhagiini</taxon>
        <taxon>Rhamnusium</taxon>
    </lineage>
</organism>
<dbReference type="Proteomes" id="UP001162156">
    <property type="component" value="Unassembled WGS sequence"/>
</dbReference>
<feature type="compositionally biased region" description="Low complexity" evidence="1">
    <location>
        <begin position="36"/>
        <end position="50"/>
    </location>
</feature>
<feature type="compositionally biased region" description="Basic and acidic residues" evidence="1">
    <location>
        <begin position="51"/>
        <end position="63"/>
    </location>
</feature>
<name>A0AAV8YD81_9CUCU</name>
<accession>A0AAV8YD81</accession>
<evidence type="ECO:0000313" key="3">
    <source>
        <dbReference type="Proteomes" id="UP001162156"/>
    </source>
</evidence>
<dbReference type="AlphaFoldDB" id="A0AAV8YD81"/>
<reference evidence="2" key="1">
    <citation type="journal article" date="2023" name="Insect Mol. Biol.">
        <title>Genome sequencing provides insights into the evolution of gene families encoding plant cell wall-degrading enzymes in longhorned beetles.</title>
        <authorList>
            <person name="Shin N.R."/>
            <person name="Okamura Y."/>
            <person name="Kirsch R."/>
            <person name="Pauchet Y."/>
        </authorList>
    </citation>
    <scope>NUCLEOTIDE SEQUENCE</scope>
    <source>
        <strain evidence="2">RBIC_L_NR</strain>
    </source>
</reference>
<evidence type="ECO:0000256" key="1">
    <source>
        <dbReference type="SAM" id="MobiDB-lite"/>
    </source>
</evidence>
<protein>
    <submittedName>
        <fullName evidence="2">Uncharacterized protein</fullName>
    </submittedName>
</protein>
<comment type="caution">
    <text evidence="2">The sequence shown here is derived from an EMBL/GenBank/DDBJ whole genome shotgun (WGS) entry which is preliminary data.</text>
</comment>